<feature type="active site" evidence="7">
    <location>
        <position position="75"/>
    </location>
</feature>
<evidence type="ECO:0000256" key="8">
    <source>
        <dbReference type="RuleBase" id="RU000416"/>
    </source>
</evidence>
<evidence type="ECO:0000256" key="6">
    <source>
        <dbReference type="ARBA" id="ARBA00047422"/>
    </source>
</evidence>
<dbReference type="InterPro" id="IPR032564">
    <property type="entry name" value="DUF4928"/>
</dbReference>
<accession>A0ABY2AQN2</accession>
<dbReference type="Proteomes" id="UP000292554">
    <property type="component" value="Unassembled WGS sequence"/>
</dbReference>
<gene>
    <name evidence="9" type="ORF">EZV61_07830</name>
</gene>
<dbReference type="RefSeq" id="WP_131414874.1">
    <property type="nucleotide sequence ID" value="NZ_SJXE01000002.1"/>
</dbReference>
<proteinExistence type="inferred from homology"/>
<evidence type="ECO:0000256" key="1">
    <source>
        <dbReference type="ARBA" id="ARBA00011975"/>
    </source>
</evidence>
<comment type="catalytic activity">
    <reaction evidence="6">
        <text>a 2'-deoxycytidine in DNA + S-adenosyl-L-methionine = a 5-methyl-2'-deoxycytidine in DNA + S-adenosyl-L-homocysteine + H(+)</text>
        <dbReference type="Rhea" id="RHEA:13681"/>
        <dbReference type="Rhea" id="RHEA-COMP:11369"/>
        <dbReference type="Rhea" id="RHEA-COMP:11370"/>
        <dbReference type="ChEBI" id="CHEBI:15378"/>
        <dbReference type="ChEBI" id="CHEBI:57856"/>
        <dbReference type="ChEBI" id="CHEBI:59789"/>
        <dbReference type="ChEBI" id="CHEBI:85452"/>
        <dbReference type="ChEBI" id="CHEBI:85454"/>
        <dbReference type="EC" id="2.1.1.37"/>
    </reaction>
</comment>
<dbReference type="InterPro" id="IPR050750">
    <property type="entry name" value="C5-MTase"/>
</dbReference>
<dbReference type="Gene3D" id="3.40.50.150">
    <property type="entry name" value="Vaccinia Virus protein VP39"/>
    <property type="match status" value="1"/>
</dbReference>
<evidence type="ECO:0000256" key="7">
    <source>
        <dbReference type="PROSITE-ProRule" id="PRU01016"/>
    </source>
</evidence>
<keyword evidence="2 7" id="KW-0489">Methyltransferase</keyword>
<evidence type="ECO:0000256" key="4">
    <source>
        <dbReference type="ARBA" id="ARBA00022691"/>
    </source>
</evidence>
<dbReference type="Pfam" id="PF00145">
    <property type="entry name" value="DNA_methylase"/>
    <property type="match status" value="1"/>
</dbReference>
<dbReference type="SUPFAM" id="SSF53335">
    <property type="entry name" value="S-adenosyl-L-methionine-dependent methyltransferases"/>
    <property type="match status" value="1"/>
</dbReference>
<dbReference type="NCBIfam" id="TIGR00675">
    <property type="entry name" value="dcm"/>
    <property type="match status" value="1"/>
</dbReference>
<dbReference type="EMBL" id="SJXE01000002">
    <property type="protein sequence ID" value="TCI04088.1"/>
    <property type="molecule type" value="Genomic_DNA"/>
</dbReference>
<evidence type="ECO:0000313" key="10">
    <source>
        <dbReference type="Proteomes" id="UP000292554"/>
    </source>
</evidence>
<comment type="similarity">
    <text evidence="7 8">Belongs to the class I-like SAM-binding methyltransferase superfamily. C5-methyltransferase family.</text>
</comment>
<dbReference type="InterPro" id="IPR001525">
    <property type="entry name" value="C5_MeTfrase"/>
</dbReference>
<evidence type="ECO:0000256" key="5">
    <source>
        <dbReference type="ARBA" id="ARBA00022747"/>
    </source>
</evidence>
<protein>
    <recommendedName>
        <fullName evidence="1">DNA (cytosine-5-)-methyltransferase</fullName>
        <ecNumber evidence="1">2.1.1.37</ecNumber>
    </recommendedName>
</protein>
<name>A0ABY2AQN2_9GAMM</name>
<comment type="caution">
    <text evidence="9">The sequence shown here is derived from an EMBL/GenBank/DDBJ whole genome shotgun (WGS) entry which is preliminary data.</text>
</comment>
<keyword evidence="3 7" id="KW-0808">Transferase</keyword>
<dbReference type="PANTHER" id="PTHR46098">
    <property type="entry name" value="TRNA (CYTOSINE(38)-C(5))-METHYLTRANSFERASE"/>
    <property type="match status" value="1"/>
</dbReference>
<evidence type="ECO:0000256" key="2">
    <source>
        <dbReference type="ARBA" id="ARBA00022603"/>
    </source>
</evidence>
<evidence type="ECO:0000313" key="9">
    <source>
        <dbReference type="EMBL" id="TCI04088.1"/>
    </source>
</evidence>
<evidence type="ECO:0000256" key="3">
    <source>
        <dbReference type="ARBA" id="ARBA00022679"/>
    </source>
</evidence>
<dbReference type="PROSITE" id="PS51679">
    <property type="entry name" value="SAM_MT_C5"/>
    <property type="match status" value="1"/>
</dbReference>
<organism evidence="9 10">
    <name type="scientific">Corallincola luteus</name>
    <dbReference type="NCBI Taxonomy" id="1775177"/>
    <lineage>
        <taxon>Bacteria</taxon>
        <taxon>Pseudomonadati</taxon>
        <taxon>Pseudomonadota</taxon>
        <taxon>Gammaproteobacteria</taxon>
        <taxon>Alteromonadales</taxon>
        <taxon>Psychromonadaceae</taxon>
        <taxon>Corallincola</taxon>
    </lineage>
</organism>
<dbReference type="PRINTS" id="PR00105">
    <property type="entry name" value="C5METTRFRASE"/>
</dbReference>
<keyword evidence="5" id="KW-0680">Restriction system</keyword>
<dbReference type="EC" id="2.1.1.37" evidence="1"/>
<dbReference type="InterPro" id="IPR029063">
    <property type="entry name" value="SAM-dependent_MTases_sf"/>
</dbReference>
<dbReference type="Pfam" id="PF16280">
    <property type="entry name" value="DUF4928"/>
    <property type="match status" value="1"/>
</dbReference>
<keyword evidence="4 7" id="KW-0949">S-adenosyl-L-methionine</keyword>
<keyword evidence="10" id="KW-1185">Reference proteome</keyword>
<reference evidence="9 10" key="1">
    <citation type="submission" date="2019-02" db="EMBL/GenBank/DDBJ databases">
        <title>Corallincola luteus sp. nov., a marine bacterium isolated from surface sediment of Bohai Sea in China.</title>
        <authorList>
            <person name="Ren Q."/>
        </authorList>
    </citation>
    <scope>NUCLEOTIDE SEQUENCE [LARGE SCALE GENOMIC DNA]</scope>
    <source>
        <strain evidence="9 10">DASS28</strain>
    </source>
</reference>
<dbReference type="PANTHER" id="PTHR46098:SF1">
    <property type="entry name" value="TRNA (CYTOSINE(38)-C(5))-METHYLTRANSFERASE"/>
    <property type="match status" value="1"/>
</dbReference>
<sequence>MKKDFLDFFAGIGLVEIGLQNGGWEHTASFDRSLLKFRQHQNHFGNDSNYVVADVFDVNGAHLPSVFLAHASFPCTDVSSAGSREGSQEGKESSAIDSFLRILFEMGENKPAMIMLENVKGLITSNNGKDLRFLVQRLNDIGYLVDIFLIDAKHFVPQSRERVFLIGHSTDYGVVTQTTGIEKEVPHPARPKQLIDFIAKNSDLEWFLGDLPLLPINNGVFSEMLNLDEKWWDKERTEYLFSQMFERHKEWINSRVNAENYEYATAFRRMRARDGKKQSTAELRTDGIAGCLRTAKGGSAKQIVVRAGQGQFDARLLSPLECARLMGAGSFNFASKTSVSDALFCLGDAVCTKVIEWIDENYLTPFYSIYRTREKKVALPQEKKKKVLTEPMQSTAYQMEHLINEWNDAHIKKVSGLPEKGRTYSALVVLYNLEDGYWSFEQLKDAKTTDKGVFFSDRSVRLHTAHRVKLALAQKGKSYLASDGEQGRTSTATKRAGLEFMRLAYEVYSIVSKDQSVGDNATEYTLGLLYRYVIGVLEKHHQLGGIDVTFDSSKTLSAFVSKLLEAKVTSPGAVAQHLVGAKLELRYKDREDVKIKHHGVTTADIQTGRLGDFEVGQTVFHVTKTPTADHRKKALENANSGRKVYLLVPSGVVDSQTAQAKHEGLCSDFSKKVEVFSLEQFIAQNIDEIAVFERVEAITKLRQLLEVYNLLIEQNENDMSLRIQIPDMA</sequence>